<keyword evidence="2" id="KW-1185">Reference proteome</keyword>
<gene>
    <name evidence="1" type="ORF">CALMAC_LOCUS19659</name>
</gene>
<dbReference type="AlphaFoldDB" id="A0A653DQS0"/>
<dbReference type="OrthoDB" id="6775595at2759"/>
<evidence type="ECO:0000313" key="2">
    <source>
        <dbReference type="Proteomes" id="UP000410492"/>
    </source>
</evidence>
<proteinExistence type="predicted"/>
<evidence type="ECO:0000313" key="1">
    <source>
        <dbReference type="EMBL" id="VEN62569.1"/>
    </source>
</evidence>
<accession>A0A653DQS0</accession>
<dbReference type="Proteomes" id="UP000410492">
    <property type="component" value="Unassembled WGS sequence"/>
</dbReference>
<protein>
    <submittedName>
        <fullName evidence="1">Uncharacterized protein</fullName>
    </submittedName>
</protein>
<name>A0A653DQS0_CALMS</name>
<sequence>MSIVNQDIIIQNQAMVFENQMRIMGQLANQETMLGLICEQLPNSKIASSTSVISDNENYTTTDPLPIDSLTKLEQLAMDLRDEIYMNKLGRMEDCNRRWKSRVWACEYEQFLLKLWPFV</sequence>
<reference evidence="1 2" key="1">
    <citation type="submission" date="2019-01" db="EMBL/GenBank/DDBJ databases">
        <authorList>
            <person name="Sayadi A."/>
        </authorList>
    </citation>
    <scope>NUCLEOTIDE SEQUENCE [LARGE SCALE GENOMIC DNA]</scope>
</reference>
<organism evidence="1 2">
    <name type="scientific">Callosobruchus maculatus</name>
    <name type="common">Southern cowpea weevil</name>
    <name type="synonym">Pulse bruchid</name>
    <dbReference type="NCBI Taxonomy" id="64391"/>
    <lineage>
        <taxon>Eukaryota</taxon>
        <taxon>Metazoa</taxon>
        <taxon>Ecdysozoa</taxon>
        <taxon>Arthropoda</taxon>
        <taxon>Hexapoda</taxon>
        <taxon>Insecta</taxon>
        <taxon>Pterygota</taxon>
        <taxon>Neoptera</taxon>
        <taxon>Endopterygota</taxon>
        <taxon>Coleoptera</taxon>
        <taxon>Polyphaga</taxon>
        <taxon>Cucujiformia</taxon>
        <taxon>Chrysomeloidea</taxon>
        <taxon>Chrysomelidae</taxon>
        <taxon>Bruchinae</taxon>
        <taxon>Bruchini</taxon>
        <taxon>Callosobruchus</taxon>
    </lineage>
</organism>
<dbReference type="EMBL" id="CAACVG010013976">
    <property type="protein sequence ID" value="VEN62569.1"/>
    <property type="molecule type" value="Genomic_DNA"/>
</dbReference>